<reference evidence="2 3" key="1">
    <citation type="submission" date="2017-11" db="EMBL/GenBank/DDBJ databases">
        <title>De-novo sequencing of pomegranate (Punica granatum L.) genome.</title>
        <authorList>
            <person name="Akparov Z."/>
            <person name="Amiraslanov A."/>
            <person name="Hajiyeva S."/>
            <person name="Abbasov M."/>
            <person name="Kaur K."/>
            <person name="Hamwieh A."/>
            <person name="Solovyev V."/>
            <person name="Salamov A."/>
            <person name="Braich B."/>
            <person name="Kosarev P."/>
            <person name="Mahmoud A."/>
            <person name="Hajiyev E."/>
            <person name="Babayeva S."/>
            <person name="Izzatullayeva V."/>
            <person name="Mammadov A."/>
            <person name="Mammadov A."/>
            <person name="Sharifova S."/>
            <person name="Ojaghi J."/>
            <person name="Eynullazada K."/>
            <person name="Bayramov B."/>
            <person name="Abdulazimova A."/>
            <person name="Shahmuradov I."/>
        </authorList>
    </citation>
    <scope>NUCLEOTIDE SEQUENCE [LARGE SCALE GENOMIC DNA]</scope>
    <source>
        <strain evidence="3">cv. AG2017</strain>
        <tissue evidence="2">Leaf</tissue>
    </source>
</reference>
<feature type="compositionally biased region" description="Gly residues" evidence="1">
    <location>
        <begin position="1"/>
        <end position="13"/>
    </location>
</feature>
<feature type="compositionally biased region" description="Polar residues" evidence="1">
    <location>
        <begin position="121"/>
        <end position="133"/>
    </location>
</feature>
<organism evidence="2 3">
    <name type="scientific">Punica granatum</name>
    <name type="common">Pomegranate</name>
    <dbReference type="NCBI Taxonomy" id="22663"/>
    <lineage>
        <taxon>Eukaryota</taxon>
        <taxon>Viridiplantae</taxon>
        <taxon>Streptophyta</taxon>
        <taxon>Embryophyta</taxon>
        <taxon>Tracheophyta</taxon>
        <taxon>Spermatophyta</taxon>
        <taxon>Magnoliopsida</taxon>
        <taxon>eudicotyledons</taxon>
        <taxon>Gunneridae</taxon>
        <taxon>Pentapetalae</taxon>
        <taxon>rosids</taxon>
        <taxon>malvids</taxon>
        <taxon>Myrtales</taxon>
        <taxon>Lythraceae</taxon>
        <taxon>Punica</taxon>
    </lineage>
</organism>
<feature type="compositionally biased region" description="Basic and acidic residues" evidence="1">
    <location>
        <begin position="78"/>
        <end position="88"/>
    </location>
</feature>
<accession>A0A2I0JAZ9</accession>
<name>A0A2I0JAZ9_PUNGR</name>
<proteinExistence type="predicted"/>
<evidence type="ECO:0000313" key="2">
    <source>
        <dbReference type="EMBL" id="PKI53422.1"/>
    </source>
</evidence>
<feature type="region of interest" description="Disordered" evidence="1">
    <location>
        <begin position="1"/>
        <end position="36"/>
    </location>
</feature>
<feature type="region of interest" description="Disordered" evidence="1">
    <location>
        <begin position="57"/>
        <end position="133"/>
    </location>
</feature>
<comment type="caution">
    <text evidence="2">The sequence shown here is derived from an EMBL/GenBank/DDBJ whole genome shotgun (WGS) entry which is preliminary data.</text>
</comment>
<protein>
    <submittedName>
        <fullName evidence="2">Uncharacterized protein</fullName>
    </submittedName>
</protein>
<dbReference type="EMBL" id="PGOL01001858">
    <property type="protein sequence ID" value="PKI53422.1"/>
    <property type="molecule type" value="Genomic_DNA"/>
</dbReference>
<evidence type="ECO:0000313" key="3">
    <source>
        <dbReference type="Proteomes" id="UP000233551"/>
    </source>
</evidence>
<gene>
    <name evidence="2" type="ORF">CRG98_026211</name>
</gene>
<sequence>MPLHGLGCGGGQGCHHRWSSSGHNLRSEGASVGFSAGDLPPSEVVSGAFPYVPTLFGGKGNRGEDPSHAPLNQLSYSVKRERERELSRSPDPSFVPRTSPTSKVAGGPNTLGNFIGEGSPVKSSTLSPLSLFS</sequence>
<dbReference type="Proteomes" id="UP000233551">
    <property type="component" value="Unassembled WGS sequence"/>
</dbReference>
<keyword evidence="3" id="KW-1185">Reference proteome</keyword>
<evidence type="ECO:0000256" key="1">
    <source>
        <dbReference type="SAM" id="MobiDB-lite"/>
    </source>
</evidence>
<dbReference type="AlphaFoldDB" id="A0A2I0JAZ9"/>